<dbReference type="RefSeq" id="WP_340469472.1">
    <property type="nucleotide sequence ID" value="NZ_JBANBB010000001.1"/>
</dbReference>
<dbReference type="NCBIfam" id="TIGR00067">
    <property type="entry name" value="glut_race"/>
    <property type="match status" value="1"/>
</dbReference>
<reference evidence="8 9" key="1">
    <citation type="submission" date="2024-02" db="EMBL/GenBank/DDBJ databases">
        <title>Bifidobacterium honeyensis sp. nov., isolated from the comb honey.</title>
        <authorList>
            <person name="Liu W."/>
            <person name="Li Y."/>
        </authorList>
    </citation>
    <scope>NUCLEOTIDE SEQUENCE [LARGE SCALE GENOMIC DNA]</scope>
    <source>
        <strain evidence="8 9">IMAU50988</strain>
    </source>
</reference>
<feature type="binding site" evidence="7">
    <location>
        <begin position="188"/>
        <end position="189"/>
    </location>
    <ligand>
        <name>substrate</name>
    </ligand>
</feature>
<evidence type="ECO:0000256" key="6">
    <source>
        <dbReference type="ARBA" id="ARBA00023316"/>
    </source>
</evidence>
<comment type="caution">
    <text evidence="8">The sequence shown here is derived from an EMBL/GenBank/DDBJ whole genome shotgun (WGS) entry which is preliminary data.</text>
</comment>
<evidence type="ECO:0000256" key="4">
    <source>
        <dbReference type="ARBA" id="ARBA00022984"/>
    </source>
</evidence>
<dbReference type="InterPro" id="IPR001920">
    <property type="entry name" value="Asp/Glu_race"/>
</dbReference>
<comment type="pathway">
    <text evidence="7">Cell wall biogenesis; peptidoglycan biosynthesis.</text>
</comment>
<evidence type="ECO:0000313" key="9">
    <source>
        <dbReference type="Proteomes" id="UP001373159"/>
    </source>
</evidence>
<feature type="binding site" evidence="7">
    <location>
        <begin position="75"/>
        <end position="76"/>
    </location>
    <ligand>
        <name>substrate</name>
    </ligand>
</feature>
<evidence type="ECO:0000256" key="3">
    <source>
        <dbReference type="ARBA" id="ARBA00022960"/>
    </source>
</evidence>
<sequence>MASSAPIGIFDSGLGGLSVVRSVHALLPHEDILYFGDSAHAPYGTKAPEEVRELSLDIARNFVDRGAKAIVIACNTATSVCVNDLRRRYPIPVIGMEPALKLACDRGQGRPQRIIVAATELTLKEQKFARLMDRFKSTHTIWPQPCPDLVEIVESGRLDEGDLVRSTISRYLSPYNLDQVDSIVLGCTHFVFFRDYFRSICPGNVAILDGNGGTARHLADRLTDSDQLNGSQEEGVIEIGNSDPSPAMIAYSKRLLDRP</sequence>
<keyword evidence="6 7" id="KW-0961">Cell wall biogenesis/degradation</keyword>
<dbReference type="SUPFAM" id="SSF53681">
    <property type="entry name" value="Aspartate/glutamate racemase"/>
    <property type="match status" value="2"/>
</dbReference>
<dbReference type="PANTHER" id="PTHR21198">
    <property type="entry name" value="GLUTAMATE RACEMASE"/>
    <property type="match status" value="1"/>
</dbReference>
<keyword evidence="3 7" id="KW-0133">Cell shape</keyword>
<comment type="function">
    <text evidence="7">Provides the (R)-glutamate required for cell wall biosynthesis.</text>
</comment>
<organism evidence="8 9">
    <name type="scientific">Bifidobacterium favimelis</name>
    <dbReference type="NCBI Taxonomy" id="3122979"/>
    <lineage>
        <taxon>Bacteria</taxon>
        <taxon>Bacillati</taxon>
        <taxon>Actinomycetota</taxon>
        <taxon>Actinomycetes</taxon>
        <taxon>Bifidobacteriales</taxon>
        <taxon>Bifidobacteriaceae</taxon>
        <taxon>Bifidobacterium</taxon>
    </lineage>
</organism>
<evidence type="ECO:0000313" key="8">
    <source>
        <dbReference type="EMBL" id="MEK0306905.1"/>
    </source>
</evidence>
<dbReference type="Pfam" id="PF01177">
    <property type="entry name" value="Asp_Glu_race"/>
    <property type="match status" value="1"/>
</dbReference>
<feature type="binding site" evidence="7">
    <location>
        <begin position="43"/>
        <end position="44"/>
    </location>
    <ligand>
        <name>substrate</name>
    </ligand>
</feature>
<dbReference type="Proteomes" id="UP001373159">
    <property type="component" value="Unassembled WGS sequence"/>
</dbReference>
<accession>A0ABU8ZPM1</accession>
<dbReference type="InterPro" id="IPR004391">
    <property type="entry name" value="Glu_race"/>
</dbReference>
<evidence type="ECO:0000256" key="1">
    <source>
        <dbReference type="ARBA" id="ARBA00001602"/>
    </source>
</evidence>
<dbReference type="InterPro" id="IPR015942">
    <property type="entry name" value="Asp/Glu/hydantoin_racemase"/>
</dbReference>
<keyword evidence="5 7" id="KW-0413">Isomerase</keyword>
<protein>
    <recommendedName>
        <fullName evidence="2 7">Glutamate racemase</fullName>
        <ecNumber evidence="2 7">5.1.1.3</ecNumber>
    </recommendedName>
</protein>
<dbReference type="GO" id="GO:0008881">
    <property type="term" value="F:glutamate racemase activity"/>
    <property type="evidence" value="ECO:0007669"/>
    <property type="project" value="UniProtKB-EC"/>
</dbReference>
<dbReference type="HAMAP" id="MF_00258">
    <property type="entry name" value="Glu_racemase"/>
    <property type="match status" value="1"/>
</dbReference>
<dbReference type="EMBL" id="JBANBB010000001">
    <property type="protein sequence ID" value="MEK0306905.1"/>
    <property type="molecule type" value="Genomic_DNA"/>
</dbReference>
<proteinExistence type="inferred from homology"/>
<feature type="active site" description="Proton donor/acceptor" evidence="7">
    <location>
        <position position="187"/>
    </location>
</feature>
<feature type="active site" description="Proton donor/acceptor" evidence="7">
    <location>
        <position position="74"/>
    </location>
</feature>
<dbReference type="EC" id="5.1.1.3" evidence="2 7"/>
<dbReference type="PROSITE" id="PS00923">
    <property type="entry name" value="ASP_GLU_RACEMASE_1"/>
    <property type="match status" value="1"/>
</dbReference>
<name>A0ABU8ZPM1_9BIFI</name>
<dbReference type="Gene3D" id="3.40.50.1860">
    <property type="match status" value="2"/>
</dbReference>
<evidence type="ECO:0000256" key="2">
    <source>
        <dbReference type="ARBA" id="ARBA00013090"/>
    </source>
</evidence>
<comment type="catalytic activity">
    <reaction evidence="1 7">
        <text>L-glutamate = D-glutamate</text>
        <dbReference type="Rhea" id="RHEA:12813"/>
        <dbReference type="ChEBI" id="CHEBI:29985"/>
        <dbReference type="ChEBI" id="CHEBI:29986"/>
        <dbReference type="EC" id="5.1.1.3"/>
    </reaction>
</comment>
<evidence type="ECO:0000256" key="5">
    <source>
        <dbReference type="ARBA" id="ARBA00023235"/>
    </source>
</evidence>
<dbReference type="PANTHER" id="PTHR21198:SF3">
    <property type="entry name" value="GLUTAMATE RACEMASE"/>
    <property type="match status" value="1"/>
</dbReference>
<keyword evidence="9" id="KW-1185">Reference proteome</keyword>
<feature type="binding site" evidence="7">
    <location>
        <begin position="11"/>
        <end position="12"/>
    </location>
    <ligand>
        <name>substrate</name>
    </ligand>
</feature>
<comment type="similarity">
    <text evidence="7">Belongs to the aspartate/glutamate racemases family.</text>
</comment>
<gene>
    <name evidence="7 8" type="primary">murI</name>
    <name evidence="8" type="ORF">V8P97_05445</name>
</gene>
<evidence type="ECO:0000256" key="7">
    <source>
        <dbReference type="HAMAP-Rule" id="MF_00258"/>
    </source>
</evidence>
<dbReference type="InterPro" id="IPR018187">
    <property type="entry name" value="Asp/Glu_racemase_AS_1"/>
</dbReference>
<keyword evidence="4 7" id="KW-0573">Peptidoglycan synthesis</keyword>